<evidence type="ECO:0000313" key="4">
    <source>
        <dbReference type="EMBL" id="MCZ0806454.1"/>
    </source>
</evidence>
<dbReference type="SUPFAM" id="SSF52540">
    <property type="entry name" value="P-loop containing nucleoside triphosphate hydrolases"/>
    <property type="match status" value="1"/>
</dbReference>
<dbReference type="PANTHER" id="PTHR43384:SF4">
    <property type="entry name" value="CELLULOSE BIOSYNTHESIS PROTEIN BCSQ-RELATED"/>
    <property type="match status" value="1"/>
</dbReference>
<feature type="domain" description="CobQ/CobB/MinD/ParA nucleotide binding" evidence="3">
    <location>
        <begin position="32"/>
        <end position="248"/>
    </location>
</feature>
<dbReference type="CDD" id="cd02038">
    <property type="entry name" value="FlhG-like"/>
    <property type="match status" value="1"/>
</dbReference>
<evidence type="ECO:0000313" key="6">
    <source>
        <dbReference type="Proteomes" id="UP000239759"/>
    </source>
</evidence>
<dbReference type="InterPro" id="IPR027417">
    <property type="entry name" value="P-loop_NTPase"/>
</dbReference>
<gene>
    <name evidence="5" type="ORF">C4A77_07235</name>
    <name evidence="4" type="ORF">O0554_05880</name>
</gene>
<dbReference type="GO" id="GO:0051782">
    <property type="term" value="P:negative regulation of cell division"/>
    <property type="evidence" value="ECO:0007669"/>
    <property type="project" value="TreeGrafter"/>
</dbReference>
<dbReference type="Gene3D" id="3.40.50.300">
    <property type="entry name" value="P-loop containing nucleotide triphosphate hydrolases"/>
    <property type="match status" value="1"/>
</dbReference>
<dbReference type="EMBL" id="JAPTNE010000006">
    <property type="protein sequence ID" value="MCZ0806454.1"/>
    <property type="molecule type" value="Genomic_DNA"/>
</dbReference>
<dbReference type="InterPro" id="IPR025501">
    <property type="entry name" value="MinD_FleN"/>
</dbReference>
<dbReference type="PIRSF" id="PIRSF003092">
    <property type="entry name" value="MinD"/>
    <property type="match status" value="1"/>
</dbReference>
<protein>
    <submittedName>
        <fullName evidence="5">Cobyrinic acid a,c-diamide synthase</fullName>
    </submittedName>
    <submittedName>
        <fullName evidence="4">MinD/ParA family protein</fullName>
    </submittedName>
</protein>
<dbReference type="Proteomes" id="UP001077662">
    <property type="component" value="Unassembled WGS sequence"/>
</dbReference>
<dbReference type="AlphaFoldDB" id="A0AAP3DDN0"/>
<dbReference type="RefSeq" id="WP_104031316.1">
    <property type="nucleotide sequence ID" value="NZ_JANSGW010000006.1"/>
</dbReference>
<reference evidence="5 6" key="1">
    <citation type="submission" date="2018-02" db="EMBL/GenBank/DDBJ databases">
        <title>Comparative analysis of genomes of three Brevibacillus laterosporus strains producers of potent antimicrobials isolated from silage.</title>
        <authorList>
            <person name="Kojic M."/>
            <person name="Miljkovic M."/>
            <person name="Studholme D."/>
            <person name="Filipic B."/>
        </authorList>
    </citation>
    <scope>NUCLEOTIDE SEQUENCE [LARGE SCALE GENOMIC DNA]</scope>
    <source>
        <strain evidence="5 6">BGSP11</strain>
    </source>
</reference>
<dbReference type="Pfam" id="PF01656">
    <property type="entry name" value="CbiA"/>
    <property type="match status" value="1"/>
</dbReference>
<reference evidence="4" key="2">
    <citation type="submission" date="2022-09" db="EMBL/GenBank/DDBJ databases">
        <title>Genome analysis and characterization of larvicidal activity of Brevibacillus strains.</title>
        <authorList>
            <person name="Patrusheva E.V."/>
            <person name="Izotova A.O."/>
            <person name="Toshchakov S.V."/>
            <person name="Sineoky S.P."/>
        </authorList>
    </citation>
    <scope>NUCLEOTIDE SEQUENCE</scope>
    <source>
        <strain evidence="4">VKPM_B-13247</strain>
    </source>
</reference>
<evidence type="ECO:0000313" key="5">
    <source>
        <dbReference type="EMBL" id="PPB08607.1"/>
    </source>
</evidence>
<keyword evidence="1" id="KW-0547">Nucleotide-binding</keyword>
<dbReference type="EMBL" id="PRKQ01000006">
    <property type="protein sequence ID" value="PPB08607.1"/>
    <property type="molecule type" value="Genomic_DNA"/>
</dbReference>
<proteinExistence type="predicted"/>
<evidence type="ECO:0000313" key="7">
    <source>
        <dbReference type="Proteomes" id="UP001077662"/>
    </source>
</evidence>
<dbReference type="GO" id="GO:0016887">
    <property type="term" value="F:ATP hydrolysis activity"/>
    <property type="evidence" value="ECO:0007669"/>
    <property type="project" value="TreeGrafter"/>
</dbReference>
<dbReference type="GO" id="GO:0005829">
    <property type="term" value="C:cytosol"/>
    <property type="evidence" value="ECO:0007669"/>
    <property type="project" value="TreeGrafter"/>
</dbReference>
<dbReference type="GO" id="GO:0009898">
    <property type="term" value="C:cytoplasmic side of plasma membrane"/>
    <property type="evidence" value="ECO:0007669"/>
    <property type="project" value="TreeGrafter"/>
</dbReference>
<accession>A0AAP3DDN0</accession>
<evidence type="ECO:0000256" key="2">
    <source>
        <dbReference type="ARBA" id="ARBA00022840"/>
    </source>
</evidence>
<keyword evidence="2" id="KW-0067">ATP-binding</keyword>
<dbReference type="Proteomes" id="UP000239759">
    <property type="component" value="Unassembled WGS sequence"/>
</dbReference>
<organism evidence="4 7">
    <name type="scientific">Brevibacillus laterosporus</name>
    <name type="common">Bacillus laterosporus</name>
    <dbReference type="NCBI Taxonomy" id="1465"/>
    <lineage>
        <taxon>Bacteria</taxon>
        <taxon>Bacillati</taxon>
        <taxon>Bacillota</taxon>
        <taxon>Bacilli</taxon>
        <taxon>Bacillales</taxon>
        <taxon>Paenibacillaceae</taxon>
        <taxon>Brevibacillus</taxon>
    </lineage>
</organism>
<evidence type="ECO:0000256" key="1">
    <source>
        <dbReference type="ARBA" id="ARBA00022741"/>
    </source>
</evidence>
<dbReference type="InterPro" id="IPR033875">
    <property type="entry name" value="FlhG"/>
</dbReference>
<dbReference type="InterPro" id="IPR050625">
    <property type="entry name" value="ParA/MinD_ATPase"/>
</dbReference>
<name>A0AAP3DDN0_BRELA</name>
<dbReference type="GO" id="GO:0005524">
    <property type="term" value="F:ATP binding"/>
    <property type="evidence" value="ECO:0007669"/>
    <property type="project" value="UniProtKB-KW"/>
</dbReference>
<dbReference type="PANTHER" id="PTHR43384">
    <property type="entry name" value="SEPTUM SITE-DETERMINING PROTEIN MIND HOMOLOG, CHLOROPLASTIC-RELATED"/>
    <property type="match status" value="1"/>
</dbReference>
<evidence type="ECO:0000259" key="3">
    <source>
        <dbReference type="Pfam" id="PF01656"/>
    </source>
</evidence>
<comment type="caution">
    <text evidence="4">The sequence shown here is derived from an EMBL/GenBank/DDBJ whole genome shotgun (WGS) entry which is preliminary data.</text>
</comment>
<sequence>MHDQAQKLREQFQRKQQMHDANNIETRKTRLVAVTSGKGGVGKSNVTLNLALGLMEQGKKVLVFDVDLGLANLDVLMGVTPKKHLFHLLEADHTVWDIIEKGPKGLEFIAGGSGFSEMSQLQDWELSKVFDELGKLQGYADIILFDTGAGLSKESLQFLMASDEILLVTTPEPPAITDAYAMMKMVHLQKPDAKIKLIINRASTTREGQQTADKLITVAQRFLEFPIGMLGILPDDSYVSKAVKQQHPLLLVYPQSQMAKGIRQLAAKYNAELNPSSTEPEEQGGLRGFLAKLRNWM</sequence>
<dbReference type="InterPro" id="IPR002586">
    <property type="entry name" value="CobQ/CobB/MinD/ParA_Nub-bd_dom"/>
</dbReference>